<keyword evidence="2" id="KW-1185">Reference proteome</keyword>
<proteinExistence type="predicted"/>
<comment type="caution">
    <text evidence="1">The sequence shown here is derived from an EMBL/GenBank/DDBJ whole genome shotgun (WGS) entry which is preliminary data.</text>
</comment>
<evidence type="ECO:0000313" key="2">
    <source>
        <dbReference type="Proteomes" id="UP001372338"/>
    </source>
</evidence>
<accession>A0AAN9EBN0</accession>
<dbReference type="AlphaFoldDB" id="A0AAN9EBN0"/>
<evidence type="ECO:0000313" key="1">
    <source>
        <dbReference type="EMBL" id="KAK7246832.1"/>
    </source>
</evidence>
<organism evidence="1 2">
    <name type="scientific">Crotalaria pallida</name>
    <name type="common">Smooth rattlebox</name>
    <name type="synonym">Crotalaria striata</name>
    <dbReference type="NCBI Taxonomy" id="3830"/>
    <lineage>
        <taxon>Eukaryota</taxon>
        <taxon>Viridiplantae</taxon>
        <taxon>Streptophyta</taxon>
        <taxon>Embryophyta</taxon>
        <taxon>Tracheophyta</taxon>
        <taxon>Spermatophyta</taxon>
        <taxon>Magnoliopsida</taxon>
        <taxon>eudicotyledons</taxon>
        <taxon>Gunneridae</taxon>
        <taxon>Pentapetalae</taxon>
        <taxon>rosids</taxon>
        <taxon>fabids</taxon>
        <taxon>Fabales</taxon>
        <taxon>Fabaceae</taxon>
        <taxon>Papilionoideae</taxon>
        <taxon>50 kb inversion clade</taxon>
        <taxon>genistoids sensu lato</taxon>
        <taxon>core genistoids</taxon>
        <taxon>Crotalarieae</taxon>
        <taxon>Crotalaria</taxon>
    </lineage>
</organism>
<dbReference type="Proteomes" id="UP001372338">
    <property type="component" value="Unassembled WGS sequence"/>
</dbReference>
<gene>
    <name evidence="1" type="ORF">RIF29_41702</name>
</gene>
<sequence>MAFLTHAHVFYSLTSLSSRFAKKHVEHFPVPSPHVLSADQNSDTEVHVQHVKTESRKNFLICTSVSLKLLLIRRQEHHSGAPTEERNWIFVQNCWCKKLEHG</sequence>
<name>A0AAN9EBN0_CROPI</name>
<dbReference type="EMBL" id="JAYWIO010000008">
    <property type="protein sequence ID" value="KAK7246832.1"/>
    <property type="molecule type" value="Genomic_DNA"/>
</dbReference>
<reference evidence="1 2" key="1">
    <citation type="submission" date="2024-01" db="EMBL/GenBank/DDBJ databases">
        <title>The genomes of 5 underutilized Papilionoideae crops provide insights into root nodulation and disease resistanc.</title>
        <authorList>
            <person name="Yuan L."/>
        </authorList>
    </citation>
    <scope>NUCLEOTIDE SEQUENCE [LARGE SCALE GENOMIC DNA]</scope>
    <source>
        <strain evidence="1">ZHUSHIDOU_FW_LH</strain>
        <tissue evidence="1">Leaf</tissue>
    </source>
</reference>
<protein>
    <submittedName>
        <fullName evidence="1">Uncharacterized protein</fullName>
    </submittedName>
</protein>